<proteinExistence type="predicted"/>
<gene>
    <name evidence="2" type="ORF">C8D72_2514</name>
</gene>
<accession>A0A3D9DTS0</accession>
<dbReference type="RefSeq" id="WP_245955248.1">
    <property type="nucleotide sequence ID" value="NZ_QRDJ01000008.1"/>
</dbReference>
<reference evidence="2 3" key="1">
    <citation type="submission" date="2018-07" db="EMBL/GenBank/DDBJ databases">
        <title>Genomic Encyclopedia of Type Strains, Phase IV (KMG-IV): sequencing the most valuable type-strain genomes for metagenomic binning, comparative biology and taxonomic classification.</title>
        <authorList>
            <person name="Goeker M."/>
        </authorList>
    </citation>
    <scope>NUCLEOTIDE SEQUENCE [LARGE SCALE GENOMIC DNA]</scope>
    <source>
        <strain evidence="2 3">DSM 14324</strain>
    </source>
</reference>
<sequence length="191" mass="20598">MTTSHHLSANPGDHGGPRSMDGNDRLARVLGWAGVGLGLAELFMPGRVTRALGVEGHENWVRACGVRQIVTGLGALSDNPAPALKLRLAGDALDLAALAWVRREPHVHRSTIDNTMLALGAVTALEGWCAAKLHRRHAYMGGITPDYSRRSGFPKPVAQMRGIAKDFETPADMRDALPMPRYQPGEPRIAD</sequence>
<evidence type="ECO:0000313" key="2">
    <source>
        <dbReference type="EMBL" id="REC94146.1"/>
    </source>
</evidence>
<dbReference type="Proteomes" id="UP000256334">
    <property type="component" value="Unassembled WGS sequence"/>
</dbReference>
<keyword evidence="3" id="KW-1185">Reference proteome</keyword>
<name>A0A3D9DTS0_9GAMM</name>
<feature type="region of interest" description="Disordered" evidence="1">
    <location>
        <begin position="1"/>
        <end position="21"/>
    </location>
</feature>
<protein>
    <recommendedName>
        <fullName evidence="4">Cyclase dehydrase</fullName>
    </recommendedName>
</protein>
<evidence type="ECO:0008006" key="4">
    <source>
        <dbReference type="Google" id="ProtNLM"/>
    </source>
</evidence>
<dbReference type="AlphaFoldDB" id="A0A3D9DTS0"/>
<comment type="caution">
    <text evidence="2">The sequence shown here is derived from an EMBL/GenBank/DDBJ whole genome shotgun (WGS) entry which is preliminary data.</text>
</comment>
<organism evidence="2 3">
    <name type="scientific">Kushneria indalinina DSM 14324</name>
    <dbReference type="NCBI Taxonomy" id="1122140"/>
    <lineage>
        <taxon>Bacteria</taxon>
        <taxon>Pseudomonadati</taxon>
        <taxon>Pseudomonadota</taxon>
        <taxon>Gammaproteobacteria</taxon>
        <taxon>Oceanospirillales</taxon>
        <taxon>Halomonadaceae</taxon>
        <taxon>Kushneria</taxon>
    </lineage>
</organism>
<evidence type="ECO:0000256" key="1">
    <source>
        <dbReference type="SAM" id="MobiDB-lite"/>
    </source>
</evidence>
<dbReference type="EMBL" id="QRDJ01000008">
    <property type="protein sequence ID" value="REC94146.1"/>
    <property type="molecule type" value="Genomic_DNA"/>
</dbReference>
<evidence type="ECO:0000313" key="3">
    <source>
        <dbReference type="Proteomes" id="UP000256334"/>
    </source>
</evidence>